<organism evidence="5 6">
    <name type="scientific">Natronomicrosphaera hydrolytica</name>
    <dbReference type="NCBI Taxonomy" id="3242702"/>
    <lineage>
        <taxon>Bacteria</taxon>
        <taxon>Pseudomonadati</taxon>
        <taxon>Planctomycetota</taxon>
        <taxon>Phycisphaerae</taxon>
        <taxon>Phycisphaerales</taxon>
        <taxon>Phycisphaeraceae</taxon>
        <taxon>Natronomicrosphaera</taxon>
    </lineage>
</organism>
<dbReference type="Pfam" id="PF00276">
    <property type="entry name" value="Ribosomal_L23"/>
    <property type="match status" value="1"/>
</dbReference>
<dbReference type="Proteomes" id="UP001575105">
    <property type="component" value="Unassembled WGS sequence"/>
</dbReference>
<keyword evidence="3 4" id="KW-0687">Ribonucleoprotein</keyword>
<dbReference type="HAMAP" id="MF_01369_B">
    <property type="entry name" value="Ribosomal_uL23_B"/>
    <property type="match status" value="1"/>
</dbReference>
<reference evidence="5 6" key="1">
    <citation type="submission" date="2024-08" db="EMBL/GenBank/DDBJ databases">
        <title>Whole-genome sequencing of halo(alkali)philic microorganisms from hypersaline lakes.</title>
        <authorList>
            <person name="Sorokin D.Y."/>
            <person name="Merkel A.Y."/>
            <person name="Messina E."/>
            <person name="Yakimov M."/>
        </authorList>
    </citation>
    <scope>NUCLEOTIDE SEQUENCE [LARGE SCALE GENOMIC DNA]</scope>
    <source>
        <strain evidence="5 6">AB-hyl4</strain>
    </source>
</reference>
<comment type="caution">
    <text evidence="5">The sequence shown here is derived from an EMBL/GenBank/DDBJ whole genome shotgun (WGS) entry which is preliminary data.</text>
</comment>
<dbReference type="NCBIfam" id="NF004363">
    <property type="entry name" value="PRK05738.2-4"/>
    <property type="match status" value="1"/>
</dbReference>
<protein>
    <recommendedName>
        <fullName evidence="4">Large ribosomal subunit protein uL23</fullName>
    </recommendedName>
</protein>
<evidence type="ECO:0000256" key="2">
    <source>
        <dbReference type="ARBA" id="ARBA00022980"/>
    </source>
</evidence>
<dbReference type="EMBL" id="JBGUBD010000006">
    <property type="protein sequence ID" value="MFA9479020.1"/>
    <property type="molecule type" value="Genomic_DNA"/>
</dbReference>
<sequence length="92" mass="10956">MEPTQIIKKPLITEKSTWESERHNRYAFLVDRRATKTQIRSAIQSIYSVRVAKVKTQTRKGQYFRTRFGPGKTTDWKRASVQLHEDDRIELF</sequence>
<name>A0ABV4U789_9BACT</name>
<dbReference type="Gene3D" id="3.30.70.330">
    <property type="match status" value="1"/>
</dbReference>
<evidence type="ECO:0000313" key="5">
    <source>
        <dbReference type="EMBL" id="MFA9479020.1"/>
    </source>
</evidence>
<dbReference type="PANTHER" id="PTHR11620">
    <property type="entry name" value="60S RIBOSOMAL PROTEIN L23A"/>
    <property type="match status" value="1"/>
</dbReference>
<dbReference type="InterPro" id="IPR013025">
    <property type="entry name" value="Ribosomal_uL23-like"/>
</dbReference>
<evidence type="ECO:0000256" key="1">
    <source>
        <dbReference type="ARBA" id="ARBA00006700"/>
    </source>
</evidence>
<gene>
    <name evidence="4 5" type="primary">rplW</name>
    <name evidence="5" type="ORF">ACERK3_12065</name>
</gene>
<accession>A0ABV4U789</accession>
<dbReference type="GO" id="GO:0005840">
    <property type="term" value="C:ribosome"/>
    <property type="evidence" value="ECO:0007669"/>
    <property type="project" value="UniProtKB-KW"/>
</dbReference>
<keyword evidence="4" id="KW-0699">rRNA-binding</keyword>
<evidence type="ECO:0000256" key="3">
    <source>
        <dbReference type="ARBA" id="ARBA00023274"/>
    </source>
</evidence>
<comment type="subunit">
    <text evidence="4">Part of the 50S ribosomal subunit. Contacts protein L29, and trigger factor when it is bound to the ribosome.</text>
</comment>
<dbReference type="InterPro" id="IPR012677">
    <property type="entry name" value="Nucleotide-bd_a/b_plait_sf"/>
</dbReference>
<evidence type="ECO:0000313" key="6">
    <source>
        <dbReference type="Proteomes" id="UP001575105"/>
    </source>
</evidence>
<keyword evidence="4" id="KW-0694">RNA-binding</keyword>
<dbReference type="InterPro" id="IPR012678">
    <property type="entry name" value="Ribosomal_uL23/eL15/eS24_sf"/>
</dbReference>
<dbReference type="RefSeq" id="WP_425345937.1">
    <property type="nucleotide sequence ID" value="NZ_JBGUBD010000006.1"/>
</dbReference>
<keyword evidence="2 4" id="KW-0689">Ribosomal protein</keyword>
<keyword evidence="6" id="KW-1185">Reference proteome</keyword>
<comment type="function">
    <text evidence="4">One of the early assembly proteins it binds 23S rRNA. One of the proteins that surrounds the polypeptide exit tunnel on the outside of the ribosome. Forms the main docking site for trigger factor binding to the ribosome.</text>
</comment>
<proteinExistence type="inferred from homology"/>
<comment type="similarity">
    <text evidence="1 4">Belongs to the universal ribosomal protein uL23 family.</text>
</comment>
<evidence type="ECO:0000256" key="4">
    <source>
        <dbReference type="HAMAP-Rule" id="MF_01369"/>
    </source>
</evidence>
<dbReference type="SUPFAM" id="SSF54189">
    <property type="entry name" value="Ribosomal proteins S24e, L23 and L15e"/>
    <property type="match status" value="1"/>
</dbReference>